<evidence type="ECO:0000256" key="4">
    <source>
        <dbReference type="ARBA" id="ARBA00011738"/>
    </source>
</evidence>
<feature type="domain" description="tRNA methyltransferase TRMD/TRM10-type" evidence="17">
    <location>
        <begin position="5"/>
        <end position="83"/>
    </location>
</feature>
<comment type="catalytic activity">
    <reaction evidence="14 15">
        <text>guanosine(37) in tRNA + S-adenosyl-L-methionine = N(1)-methylguanosine(37) in tRNA + S-adenosyl-L-homocysteine + H(+)</text>
        <dbReference type="Rhea" id="RHEA:36899"/>
        <dbReference type="Rhea" id="RHEA-COMP:10145"/>
        <dbReference type="Rhea" id="RHEA-COMP:10147"/>
        <dbReference type="ChEBI" id="CHEBI:15378"/>
        <dbReference type="ChEBI" id="CHEBI:57856"/>
        <dbReference type="ChEBI" id="CHEBI:59789"/>
        <dbReference type="ChEBI" id="CHEBI:73542"/>
        <dbReference type="ChEBI" id="CHEBI:74269"/>
        <dbReference type="EC" id="2.1.1.228"/>
    </reaction>
</comment>
<dbReference type="Proteomes" id="UP000001591">
    <property type="component" value="Chromosome"/>
</dbReference>
<dbReference type="Gene3D" id="3.40.1280.10">
    <property type="match status" value="1"/>
</dbReference>
<evidence type="ECO:0000256" key="2">
    <source>
        <dbReference type="ARBA" id="ARBA00004496"/>
    </source>
</evidence>
<comment type="function">
    <text evidence="1 15">Specifically methylates guanosine-37 in various tRNAs.</text>
</comment>
<organism evidence="18 19">
    <name type="scientific">Rhodospirillum centenum (strain ATCC 51521 / SW)</name>
    <dbReference type="NCBI Taxonomy" id="414684"/>
    <lineage>
        <taxon>Bacteria</taxon>
        <taxon>Pseudomonadati</taxon>
        <taxon>Pseudomonadota</taxon>
        <taxon>Alphaproteobacteria</taxon>
        <taxon>Rhodospirillales</taxon>
        <taxon>Rhodospirillaceae</taxon>
        <taxon>Rhodospirillum</taxon>
    </lineage>
</organism>
<dbReference type="GO" id="GO:0005829">
    <property type="term" value="C:cytosol"/>
    <property type="evidence" value="ECO:0007669"/>
    <property type="project" value="TreeGrafter"/>
</dbReference>
<dbReference type="NCBIfam" id="NF000648">
    <property type="entry name" value="PRK00026.1"/>
    <property type="match status" value="1"/>
</dbReference>
<feature type="compositionally biased region" description="Basic residues" evidence="16">
    <location>
        <begin position="270"/>
        <end position="280"/>
    </location>
</feature>
<evidence type="ECO:0000256" key="16">
    <source>
        <dbReference type="SAM" id="MobiDB-lite"/>
    </source>
</evidence>
<evidence type="ECO:0000259" key="17">
    <source>
        <dbReference type="Pfam" id="PF01746"/>
    </source>
</evidence>
<keyword evidence="19" id="KW-1185">Reference proteome</keyword>
<feature type="binding site" evidence="15">
    <location>
        <begin position="169"/>
        <end position="174"/>
    </location>
    <ligand>
        <name>S-adenosyl-L-methionine</name>
        <dbReference type="ChEBI" id="CHEBI:59789"/>
    </ligand>
</feature>
<keyword evidence="7 15" id="KW-0963">Cytoplasm</keyword>
<evidence type="ECO:0000256" key="9">
    <source>
        <dbReference type="ARBA" id="ARBA00022679"/>
    </source>
</evidence>
<feature type="compositionally biased region" description="Basic and acidic residues" evidence="16">
    <location>
        <begin position="290"/>
        <end position="301"/>
    </location>
</feature>
<evidence type="ECO:0000313" key="18">
    <source>
        <dbReference type="EMBL" id="ACI99596.1"/>
    </source>
</evidence>
<dbReference type="CDD" id="cd18080">
    <property type="entry name" value="TrmD-like"/>
    <property type="match status" value="1"/>
</dbReference>
<feature type="compositionally biased region" description="Basic and acidic residues" evidence="16">
    <location>
        <begin position="107"/>
        <end position="118"/>
    </location>
</feature>
<dbReference type="STRING" id="414684.RC1_2209"/>
<dbReference type="KEGG" id="rce:RC1_2209"/>
<evidence type="ECO:0000256" key="10">
    <source>
        <dbReference type="ARBA" id="ARBA00022691"/>
    </source>
</evidence>
<dbReference type="Gene3D" id="1.10.1270.20">
    <property type="entry name" value="tRNA(m1g37)methyltransferase, domain 2"/>
    <property type="match status" value="1"/>
</dbReference>
<protein>
    <recommendedName>
        <fullName evidence="6 15">tRNA (guanine-N(1)-)-methyltransferase</fullName>
        <ecNumber evidence="5 15">2.1.1.228</ecNumber>
    </recommendedName>
    <alternativeName>
        <fullName evidence="12 15">M1G-methyltransferase</fullName>
    </alternativeName>
    <alternativeName>
        <fullName evidence="13 15">tRNA [GM37] methyltransferase</fullName>
    </alternativeName>
</protein>
<keyword evidence="10 15" id="KW-0949">S-adenosyl-L-methionine</keyword>
<dbReference type="InterPro" id="IPR029026">
    <property type="entry name" value="tRNA_m1G_MTases_N"/>
</dbReference>
<dbReference type="PANTHER" id="PTHR46417:SF1">
    <property type="entry name" value="TRNA (GUANINE-N(1)-)-METHYLTRANSFERASE"/>
    <property type="match status" value="1"/>
</dbReference>
<sequence length="301" mass="33458">MAPWRVTVLTLFPEMFPGPLGHSLAGKALENGIWSLETVDIRAFARDKHRSVDDTPFGGGPGMVMRPDVLDAALTDIRERRLRSLSGTPVEGAAGEQGQGETGLELRGPEERGPEERGRSIYLSPRGRVLTQDMVRDLARAPWVTLLCGRYEGVDERVLEEHSLEEVSLGDFVLSGGEPAALCLIDAVVRLLPGVMGNVETAGEESFERGLLEYPHYTRPALWKGRVVPEVLLSGHHEKVRAWRLDQAERITAERRPDLWSSYLDSRPAPKVKQRRHRKREAAQPTNVADHQERGADSIEG</sequence>
<evidence type="ECO:0000256" key="3">
    <source>
        <dbReference type="ARBA" id="ARBA00007630"/>
    </source>
</evidence>
<dbReference type="InterPro" id="IPR016009">
    <property type="entry name" value="tRNA_MeTrfase_TRMD/TRM10"/>
</dbReference>
<keyword evidence="9 15" id="KW-0808">Transferase</keyword>
<evidence type="ECO:0000256" key="11">
    <source>
        <dbReference type="ARBA" id="ARBA00022694"/>
    </source>
</evidence>
<feature type="domain" description="tRNA methyltransferase TRMD/TRM10-type" evidence="17">
    <location>
        <begin position="119"/>
        <end position="261"/>
    </location>
</feature>
<dbReference type="InterPro" id="IPR002649">
    <property type="entry name" value="tRNA_m1G_MeTrfase_TrmD"/>
</dbReference>
<evidence type="ECO:0000256" key="1">
    <source>
        <dbReference type="ARBA" id="ARBA00002634"/>
    </source>
</evidence>
<dbReference type="AlphaFoldDB" id="B6IP94"/>
<comment type="similarity">
    <text evidence="3 15">Belongs to the RNA methyltransferase TrmD family.</text>
</comment>
<evidence type="ECO:0000256" key="13">
    <source>
        <dbReference type="ARBA" id="ARBA00033392"/>
    </source>
</evidence>
<dbReference type="HAMAP" id="MF_00605">
    <property type="entry name" value="TrmD"/>
    <property type="match status" value="1"/>
</dbReference>
<evidence type="ECO:0000256" key="5">
    <source>
        <dbReference type="ARBA" id="ARBA00012807"/>
    </source>
</evidence>
<proteinExistence type="inferred from homology"/>
<evidence type="ECO:0000256" key="6">
    <source>
        <dbReference type="ARBA" id="ARBA00014679"/>
    </source>
</evidence>
<evidence type="ECO:0000313" key="19">
    <source>
        <dbReference type="Proteomes" id="UP000001591"/>
    </source>
</evidence>
<feature type="region of interest" description="Disordered" evidence="16">
    <location>
        <begin position="85"/>
        <end position="118"/>
    </location>
</feature>
<dbReference type="PANTHER" id="PTHR46417">
    <property type="entry name" value="TRNA (GUANINE-N(1)-)-METHYLTRANSFERASE"/>
    <property type="match status" value="1"/>
</dbReference>
<comment type="subunit">
    <text evidence="4 15">Homodimer.</text>
</comment>
<keyword evidence="11 15" id="KW-0819">tRNA processing</keyword>
<evidence type="ECO:0000256" key="8">
    <source>
        <dbReference type="ARBA" id="ARBA00022603"/>
    </source>
</evidence>
<dbReference type="GO" id="GO:0052906">
    <property type="term" value="F:tRNA (guanine(37)-N1)-methyltransferase activity"/>
    <property type="evidence" value="ECO:0007669"/>
    <property type="project" value="UniProtKB-UniRule"/>
</dbReference>
<evidence type="ECO:0000256" key="7">
    <source>
        <dbReference type="ARBA" id="ARBA00022490"/>
    </source>
</evidence>
<dbReference type="HOGENOM" id="CLU_047363_0_1_5"/>
<feature type="binding site" evidence="15">
    <location>
        <position position="149"/>
    </location>
    <ligand>
        <name>S-adenosyl-L-methionine</name>
        <dbReference type="ChEBI" id="CHEBI:59789"/>
    </ligand>
</feature>
<accession>B6IP94</accession>
<gene>
    <name evidence="15 18" type="primary">trmD</name>
    <name evidence="18" type="ordered locus">RC1_2209</name>
</gene>
<dbReference type="InterPro" id="IPR029028">
    <property type="entry name" value="Alpha/beta_knot_MTases"/>
</dbReference>
<dbReference type="GO" id="GO:0002939">
    <property type="term" value="P:tRNA N1-guanine methylation"/>
    <property type="evidence" value="ECO:0007669"/>
    <property type="project" value="TreeGrafter"/>
</dbReference>
<evidence type="ECO:0000256" key="14">
    <source>
        <dbReference type="ARBA" id="ARBA00047783"/>
    </source>
</evidence>
<dbReference type="InterPro" id="IPR023148">
    <property type="entry name" value="tRNA_m1G_MeTrfase_C_sf"/>
</dbReference>
<dbReference type="EC" id="2.1.1.228" evidence="5 15"/>
<feature type="region of interest" description="Disordered" evidence="16">
    <location>
        <begin position="262"/>
        <end position="301"/>
    </location>
</feature>
<reference evidence="18 19" key="1">
    <citation type="journal article" date="2010" name="BMC Genomics">
        <title>Metabolic flexibility revealed in the genome of the cyst-forming alpha-1 proteobacterium Rhodospirillum centenum.</title>
        <authorList>
            <person name="Lu Y.K."/>
            <person name="Marden J."/>
            <person name="Han M."/>
            <person name="Swingley W.D."/>
            <person name="Mastrian S.D."/>
            <person name="Chowdhury S.R."/>
            <person name="Hao J."/>
            <person name="Helmy T."/>
            <person name="Kim S."/>
            <person name="Kurdoglu A.A."/>
            <person name="Matthies H.J."/>
            <person name="Rollo D."/>
            <person name="Stothard P."/>
            <person name="Blankenship R.E."/>
            <person name="Bauer C.E."/>
            <person name="Touchman J.W."/>
        </authorList>
    </citation>
    <scope>NUCLEOTIDE SEQUENCE [LARGE SCALE GENOMIC DNA]</scope>
    <source>
        <strain evidence="19">ATCC 51521 / SW</strain>
    </source>
</reference>
<dbReference type="EMBL" id="CP000613">
    <property type="protein sequence ID" value="ACI99596.1"/>
    <property type="molecule type" value="Genomic_DNA"/>
</dbReference>
<evidence type="ECO:0000256" key="12">
    <source>
        <dbReference type="ARBA" id="ARBA00029736"/>
    </source>
</evidence>
<dbReference type="SUPFAM" id="SSF75217">
    <property type="entry name" value="alpha/beta knot"/>
    <property type="match status" value="1"/>
</dbReference>
<name>B6IP94_RHOCS</name>
<evidence type="ECO:0000256" key="15">
    <source>
        <dbReference type="HAMAP-Rule" id="MF_00605"/>
    </source>
</evidence>
<keyword evidence="8 15" id="KW-0489">Methyltransferase</keyword>
<dbReference type="OrthoDB" id="9807416at2"/>
<comment type="subcellular location">
    <subcellularLocation>
        <location evidence="2 15">Cytoplasm</location>
    </subcellularLocation>
</comment>
<dbReference type="RefSeq" id="WP_012567381.1">
    <property type="nucleotide sequence ID" value="NC_011420.2"/>
</dbReference>
<dbReference type="Pfam" id="PF01746">
    <property type="entry name" value="tRNA_m1G_MT"/>
    <property type="match status" value="2"/>
</dbReference>
<dbReference type="eggNOG" id="COG0336">
    <property type="taxonomic scope" value="Bacteria"/>
</dbReference>